<evidence type="ECO:0000256" key="1">
    <source>
        <dbReference type="ARBA" id="ARBA00001966"/>
    </source>
</evidence>
<dbReference type="GO" id="GO:0003824">
    <property type="term" value="F:catalytic activity"/>
    <property type="evidence" value="ECO:0007669"/>
    <property type="project" value="InterPro"/>
</dbReference>
<dbReference type="InterPro" id="IPR051198">
    <property type="entry name" value="BchE-like"/>
</dbReference>
<dbReference type="OrthoDB" id="9762608at2"/>
<dbReference type="Pfam" id="PF02310">
    <property type="entry name" value="B12-binding"/>
    <property type="match status" value="1"/>
</dbReference>
<dbReference type="SFLD" id="SFLDS00029">
    <property type="entry name" value="Radical_SAM"/>
    <property type="match status" value="1"/>
</dbReference>
<dbReference type="InterPro" id="IPR034466">
    <property type="entry name" value="Methyltransferase_Class_B"/>
</dbReference>
<dbReference type="GO" id="GO:0031419">
    <property type="term" value="F:cobalamin binding"/>
    <property type="evidence" value="ECO:0007669"/>
    <property type="project" value="InterPro"/>
</dbReference>
<feature type="domain" description="Radical SAM core" evidence="7">
    <location>
        <begin position="184"/>
        <end position="413"/>
    </location>
</feature>
<dbReference type="EMBL" id="RJVA01000001">
    <property type="protein sequence ID" value="ROR03485.1"/>
    <property type="molecule type" value="Genomic_DNA"/>
</dbReference>
<keyword evidence="3" id="KW-0479">Metal-binding</keyword>
<evidence type="ECO:0000256" key="3">
    <source>
        <dbReference type="ARBA" id="ARBA00022723"/>
    </source>
</evidence>
<dbReference type="SFLD" id="SFLDG01123">
    <property type="entry name" value="methyltransferase_(Class_B)"/>
    <property type="match status" value="1"/>
</dbReference>
<evidence type="ECO:0000313" key="8">
    <source>
        <dbReference type="EMBL" id="ROR03485.1"/>
    </source>
</evidence>
<evidence type="ECO:0000259" key="7">
    <source>
        <dbReference type="PROSITE" id="PS51918"/>
    </source>
</evidence>
<dbReference type="InterPro" id="IPR006638">
    <property type="entry name" value="Elp3/MiaA/NifB-like_rSAM"/>
</dbReference>
<dbReference type="RefSeq" id="WP_123288593.1">
    <property type="nucleotide sequence ID" value="NZ_RJVA01000001.1"/>
</dbReference>
<evidence type="ECO:0000256" key="4">
    <source>
        <dbReference type="ARBA" id="ARBA00023004"/>
    </source>
</evidence>
<keyword evidence="4" id="KW-0408">Iron</keyword>
<dbReference type="PROSITE" id="PS51332">
    <property type="entry name" value="B12_BINDING"/>
    <property type="match status" value="1"/>
</dbReference>
<dbReference type="SFLD" id="SFLDG01082">
    <property type="entry name" value="B12-binding_domain_containing"/>
    <property type="match status" value="1"/>
</dbReference>
<evidence type="ECO:0000313" key="9">
    <source>
        <dbReference type="Proteomes" id="UP000276223"/>
    </source>
</evidence>
<keyword evidence="5" id="KW-0411">Iron-sulfur</keyword>
<accession>A0A3N1VL21</accession>
<evidence type="ECO:0000256" key="5">
    <source>
        <dbReference type="ARBA" id="ARBA00023014"/>
    </source>
</evidence>
<evidence type="ECO:0000259" key="6">
    <source>
        <dbReference type="PROSITE" id="PS51332"/>
    </source>
</evidence>
<gene>
    <name evidence="8" type="ORF">EDC27_0017</name>
</gene>
<dbReference type="Pfam" id="PF04055">
    <property type="entry name" value="Radical_SAM"/>
    <property type="match status" value="1"/>
</dbReference>
<dbReference type="PROSITE" id="PS51918">
    <property type="entry name" value="RADICAL_SAM"/>
    <property type="match status" value="1"/>
</dbReference>
<protein>
    <submittedName>
        <fullName evidence="8">Radical SAM superfamily enzyme YgiQ (UPF0313 family)</fullName>
    </submittedName>
</protein>
<dbReference type="CDD" id="cd01335">
    <property type="entry name" value="Radical_SAM"/>
    <property type="match status" value="1"/>
</dbReference>
<dbReference type="Proteomes" id="UP000276223">
    <property type="component" value="Unassembled WGS sequence"/>
</dbReference>
<dbReference type="PANTHER" id="PTHR43409:SF16">
    <property type="entry name" value="SLR0320 PROTEIN"/>
    <property type="match status" value="1"/>
</dbReference>
<dbReference type="SUPFAM" id="SSF102114">
    <property type="entry name" value="Radical SAM enzymes"/>
    <property type="match status" value="1"/>
</dbReference>
<sequence>MNVVLLQLPVQSHDYSYPIENMALGAAYLKAYAESVLPDVRIVLGPKNLVNYGGDAALEAWIVAQQPDLVGFSCYVWNVERSLAIARRLRARFPHALIVVGGPEVTAENEFLKAAGGFDVGIVGEGEETFATLLAALSNGHSTIKNLPGLLLPSSGGWHSTKPRPPIHHLDAIPSPYLSGALCPSDARTMLLETVRGCPNRCTYCYYHKRFPRVRSFSLNRLRQELIWAAHHGVTEIYFVDPCFTRRKDLAALLEAIEEARRLHDFTFQCECTAEDITPALAHALARAGLSQVEVGLQTINPKALARIGRHFDRNRFVAGIRALRNAGIRVMVDIMVALPEDSLTDFQRSLDFVVDHDLYDELSVYTLSLLPGTELRHHAASLGLHYCLDPPYHVIRTPHMSPDDIRRAYEYAEAASGVDFFPPDRPPILDSPNVHHQGSFLAAFPVEKTLDLFGDQHATDQNPTLGGYTSVGQALAVYVSQDTVESLQDPAVVQVLLSIFKENPWTLLSFVLTPRDRHFPWTAVFDVAQKVLALRAHVMDREVFSTLDPVKSVQIFALMPVKASQKLLARFPVIDFATLQKPHDASQSTSHQAWVGIPEQSSPEEDALWMETLWSMFPSHIAHVRLGDGEIFS</sequence>
<dbReference type="SMART" id="SM00729">
    <property type="entry name" value="Elp3"/>
    <property type="match status" value="1"/>
</dbReference>
<dbReference type="Gene3D" id="3.80.30.20">
    <property type="entry name" value="tm_1862 like domain"/>
    <property type="match status" value="1"/>
</dbReference>
<dbReference type="PANTHER" id="PTHR43409">
    <property type="entry name" value="ANAEROBIC MAGNESIUM-PROTOPORPHYRIN IX MONOMETHYL ESTER CYCLASE-RELATED"/>
    <property type="match status" value="1"/>
</dbReference>
<dbReference type="Gene3D" id="3.40.50.280">
    <property type="entry name" value="Cobalamin-binding domain"/>
    <property type="match status" value="1"/>
</dbReference>
<organism evidence="8 9">
    <name type="scientific">Desulfosoma caldarium</name>
    <dbReference type="NCBI Taxonomy" id="610254"/>
    <lineage>
        <taxon>Bacteria</taxon>
        <taxon>Pseudomonadati</taxon>
        <taxon>Thermodesulfobacteriota</taxon>
        <taxon>Syntrophobacteria</taxon>
        <taxon>Syntrophobacterales</taxon>
        <taxon>Syntrophobacteraceae</taxon>
        <taxon>Desulfosoma</taxon>
    </lineage>
</organism>
<comment type="cofactor">
    <cofactor evidence="1">
        <name>[4Fe-4S] cluster</name>
        <dbReference type="ChEBI" id="CHEBI:49883"/>
    </cofactor>
</comment>
<dbReference type="InterPro" id="IPR006158">
    <property type="entry name" value="Cobalamin-bd"/>
</dbReference>
<keyword evidence="9" id="KW-1185">Reference proteome</keyword>
<keyword evidence="2" id="KW-0949">S-adenosyl-L-methionine</keyword>
<dbReference type="InterPro" id="IPR007197">
    <property type="entry name" value="rSAM"/>
</dbReference>
<proteinExistence type="predicted"/>
<feature type="domain" description="B12-binding" evidence="6">
    <location>
        <begin position="1"/>
        <end position="144"/>
    </location>
</feature>
<evidence type="ECO:0000256" key="2">
    <source>
        <dbReference type="ARBA" id="ARBA00022691"/>
    </source>
</evidence>
<dbReference type="GO" id="GO:0046872">
    <property type="term" value="F:metal ion binding"/>
    <property type="evidence" value="ECO:0007669"/>
    <property type="project" value="UniProtKB-KW"/>
</dbReference>
<dbReference type="GO" id="GO:0051539">
    <property type="term" value="F:4 iron, 4 sulfur cluster binding"/>
    <property type="evidence" value="ECO:0007669"/>
    <property type="project" value="UniProtKB-KW"/>
</dbReference>
<name>A0A3N1VL21_9BACT</name>
<dbReference type="InterPro" id="IPR023404">
    <property type="entry name" value="rSAM_horseshoe"/>
</dbReference>
<comment type="caution">
    <text evidence="8">The sequence shown here is derived from an EMBL/GenBank/DDBJ whole genome shotgun (WGS) entry which is preliminary data.</text>
</comment>
<reference evidence="8 9" key="1">
    <citation type="submission" date="2018-11" db="EMBL/GenBank/DDBJ databases">
        <title>Genomic Encyclopedia of Type Strains, Phase IV (KMG-IV): sequencing the most valuable type-strain genomes for metagenomic binning, comparative biology and taxonomic classification.</title>
        <authorList>
            <person name="Goeker M."/>
        </authorList>
    </citation>
    <scope>NUCLEOTIDE SEQUENCE [LARGE SCALE GENOMIC DNA]</scope>
    <source>
        <strain evidence="8 9">DSM 22027</strain>
    </source>
</reference>
<dbReference type="GO" id="GO:0005829">
    <property type="term" value="C:cytosol"/>
    <property type="evidence" value="ECO:0007669"/>
    <property type="project" value="TreeGrafter"/>
</dbReference>
<dbReference type="AlphaFoldDB" id="A0A3N1VL21"/>
<dbReference type="InterPro" id="IPR058240">
    <property type="entry name" value="rSAM_sf"/>
</dbReference>
<dbReference type="CDD" id="cd02068">
    <property type="entry name" value="radical_SAM_B12_BD"/>
    <property type="match status" value="1"/>
</dbReference>